<reference evidence="2" key="5">
    <citation type="submission" date="2020-01" db="EMBL/GenBank/DDBJ databases">
        <title>Bacteria Cultured from War Wounds Associated with the Conflict in Eastern Ukraine.</title>
        <authorList>
            <person name="Snesrud E."/>
            <person name="Galac M.R."/>
            <person name="Mc Gann P."/>
            <person name="Valentine K."/>
            <person name="Viacheslav K."/>
        </authorList>
    </citation>
    <scope>NUCLEOTIDE SEQUENCE</scope>
    <source>
        <strain evidence="2">VNMU148</strain>
    </source>
</reference>
<evidence type="ECO:0000313" key="2">
    <source>
        <dbReference type="EMBL" id="MZZ16260.1"/>
    </source>
</evidence>
<sequence>MRSWHGVVTKIAKQGKGAVVKNRLGPEELLVPFTVSTLVEVDLDARIYGTDVDDTPWAEGDERKEVLVGTEVELLTDTDTFPTHASQVLSANFRFALDIVKGGLSGPVRKGAVLVIYHDFQQEIRRGDSGSAFAEAVVAYARNKLYKPAFAIKADTNYAQLVRDLGKVAAESGEQYFIDTILIATHGTAGQLWLGNPHGESTADVMARRVQGKQFVEPQAFGATLLELFGKELAIALYGCDFAGDEDGEAAALELRIAANARAVYAGKGTVYLNASKEGRSTVTCSKAMVVYRTDKIEVLGGNQVPVFDI</sequence>
<dbReference type="Proteomes" id="UP000194857">
    <property type="component" value="Unassembled WGS sequence"/>
</dbReference>
<dbReference type="Proteomes" id="UP000644192">
    <property type="component" value="Unassembled WGS sequence"/>
</dbReference>
<evidence type="ECO:0000313" key="3">
    <source>
        <dbReference type="EMBL" id="OTI61467.1"/>
    </source>
</evidence>
<dbReference type="AlphaFoldDB" id="A0A069QDG5"/>
<evidence type="ECO:0000313" key="7">
    <source>
        <dbReference type="Proteomes" id="UP000253594"/>
    </source>
</evidence>
<evidence type="ECO:0008006" key="8">
    <source>
        <dbReference type="Google" id="ProtNLM"/>
    </source>
</evidence>
<evidence type="ECO:0000313" key="1">
    <source>
        <dbReference type="EMBL" id="CRP20414.1"/>
    </source>
</evidence>
<accession>A0A069QDG5</accession>
<reference evidence="1" key="2">
    <citation type="submission" date="2015-06" db="EMBL/GenBank/DDBJ databases">
        <authorList>
            <person name="Radhakrishnan R."/>
            <person name="Underwood A."/>
            <person name="Al-Shahib A."/>
        </authorList>
    </citation>
    <scope>NUCLEOTIDE SEQUENCE</scope>
    <source>
        <strain evidence="1">P19_London_7_VIM_2_05_10</strain>
    </source>
</reference>
<dbReference type="EMBL" id="WXZT01000025">
    <property type="protein sequence ID" value="MZZ16260.1"/>
    <property type="molecule type" value="Genomic_DNA"/>
</dbReference>
<dbReference type="Proteomes" id="UP000045039">
    <property type="component" value="Unassembled WGS sequence"/>
</dbReference>
<reference evidence="4 7" key="4">
    <citation type="submission" date="2018-07" db="EMBL/GenBank/DDBJ databases">
        <title>Mechanisms of high-level aminoglycoside resistance among Gram-negative pathogens in Brazil.</title>
        <authorList>
            <person name="Ballaben A.S."/>
            <person name="Darini A.L.C."/>
            <person name="Doi Y."/>
        </authorList>
    </citation>
    <scope>NUCLEOTIDE SEQUENCE [LARGE SCALE GENOMIC DNA]</scope>
    <source>
        <strain evidence="4 7">B2-305</strain>
    </source>
</reference>
<dbReference type="EMBL" id="CVVU01000211">
    <property type="protein sequence ID" value="CRP20414.1"/>
    <property type="molecule type" value="Genomic_DNA"/>
</dbReference>
<dbReference type="EMBL" id="NFFZ01000007">
    <property type="protein sequence ID" value="OTI61467.1"/>
    <property type="molecule type" value="Genomic_DNA"/>
</dbReference>
<dbReference type="RefSeq" id="WP_003106171.1">
    <property type="nucleotide sequence ID" value="NZ_AP014839.1"/>
</dbReference>
<organism evidence="1 5">
    <name type="scientific">Pseudomonas aeruginosa</name>
    <dbReference type="NCBI Taxonomy" id="287"/>
    <lineage>
        <taxon>Bacteria</taxon>
        <taxon>Pseudomonadati</taxon>
        <taxon>Pseudomonadota</taxon>
        <taxon>Gammaproteobacteria</taxon>
        <taxon>Pseudomonadales</taxon>
        <taxon>Pseudomonadaceae</taxon>
        <taxon>Pseudomonas</taxon>
    </lineage>
</organism>
<dbReference type="Proteomes" id="UP000253594">
    <property type="component" value="Unassembled WGS sequence"/>
</dbReference>
<comment type="caution">
    <text evidence="1">The sequence shown here is derived from an EMBL/GenBank/DDBJ whole genome shotgun (WGS) entry which is preliminary data.</text>
</comment>
<evidence type="ECO:0000313" key="4">
    <source>
        <dbReference type="EMBL" id="RCI74555.1"/>
    </source>
</evidence>
<protein>
    <recommendedName>
        <fullName evidence="8">DUF4347 domain-containing protein</fullName>
    </recommendedName>
</protein>
<name>A0A069QDG5_PSEAI</name>
<proteinExistence type="predicted"/>
<evidence type="ECO:0000313" key="6">
    <source>
        <dbReference type="Proteomes" id="UP000194857"/>
    </source>
</evidence>
<gene>
    <name evidence="3" type="ORF">CAZ10_16480</name>
    <name evidence="4" type="ORF">DT376_12375</name>
    <name evidence="2" type="ORF">GUL26_28725</name>
    <name evidence="1" type="ORF">PAERUG_P19_London_7_VIM_2_05_10_03752</name>
</gene>
<reference evidence="3 6" key="3">
    <citation type="submission" date="2017-05" db="EMBL/GenBank/DDBJ databases">
        <authorList>
            <person name="Song R."/>
            <person name="Chenine A.L."/>
            <person name="Ruprecht R.M."/>
        </authorList>
    </citation>
    <scope>NUCLEOTIDE SEQUENCE [LARGE SCALE GENOMIC DNA]</scope>
    <source>
        <strain evidence="3 6">S567_C10_BS</strain>
    </source>
</reference>
<evidence type="ECO:0000313" key="5">
    <source>
        <dbReference type="Proteomes" id="UP000045039"/>
    </source>
</evidence>
<reference evidence="5" key="1">
    <citation type="submission" date="2015-06" db="EMBL/GenBank/DDBJ databases">
        <authorList>
            <person name="Radhakrishnan Rajesh"/>
            <person name="Underwood Anthony"/>
            <person name="Al-Shahib Ali"/>
        </authorList>
    </citation>
    <scope>NUCLEOTIDE SEQUENCE [LARGE SCALE GENOMIC DNA]</scope>
    <source>
        <strain evidence="5">P19_London_7_VIM_2_05_10</strain>
    </source>
</reference>
<dbReference type="EMBL" id="QORE01000345">
    <property type="protein sequence ID" value="RCI74555.1"/>
    <property type="molecule type" value="Genomic_DNA"/>
</dbReference>